<keyword evidence="1" id="KW-0808">Transferase</keyword>
<dbReference type="EMBL" id="JAOUSF010000001">
    <property type="protein sequence ID" value="MCU9612346.1"/>
    <property type="molecule type" value="Genomic_DNA"/>
</dbReference>
<dbReference type="InterPro" id="IPR000182">
    <property type="entry name" value="GNAT_dom"/>
</dbReference>
<accession>A0AAE3IQ43</accession>
<comment type="caution">
    <text evidence="4">The sequence shown here is derived from an EMBL/GenBank/DDBJ whole genome shotgun (WGS) entry which is preliminary data.</text>
</comment>
<organism evidence="4 5">
    <name type="scientific">Perspicuibacillus lycopersici</name>
    <dbReference type="NCBI Taxonomy" id="1325689"/>
    <lineage>
        <taxon>Bacteria</taxon>
        <taxon>Bacillati</taxon>
        <taxon>Bacillota</taxon>
        <taxon>Bacilli</taxon>
        <taxon>Bacillales</taxon>
        <taxon>Bacillaceae</taxon>
        <taxon>Perspicuibacillus</taxon>
    </lineage>
</organism>
<dbReference type="Proteomes" id="UP001209318">
    <property type="component" value="Unassembled WGS sequence"/>
</dbReference>
<sequence>MAIRKATNEETQTILNHALIVMKEATNGQVMLSWEKAQEFIWPFLENGGYYLVSTKNNVIQGWIAIGVSYDPYLDKMVGFINEIYVLPAYRKQGIAKELCKEARNRFRQLGYNQIQLNVFSGNPAKQLYKKLGFHEVMTLMQWNI</sequence>
<dbReference type="SUPFAM" id="SSF55729">
    <property type="entry name" value="Acyl-CoA N-acyltransferases (Nat)"/>
    <property type="match status" value="1"/>
</dbReference>
<dbReference type="Pfam" id="PF00583">
    <property type="entry name" value="Acetyltransf_1"/>
    <property type="match status" value="1"/>
</dbReference>
<evidence type="ECO:0000313" key="5">
    <source>
        <dbReference type="Proteomes" id="UP001209318"/>
    </source>
</evidence>
<evidence type="ECO:0000259" key="3">
    <source>
        <dbReference type="PROSITE" id="PS51186"/>
    </source>
</evidence>
<keyword evidence="2" id="KW-0012">Acyltransferase</keyword>
<feature type="domain" description="N-acetyltransferase" evidence="3">
    <location>
        <begin position="1"/>
        <end position="145"/>
    </location>
</feature>
<dbReference type="CDD" id="cd04301">
    <property type="entry name" value="NAT_SF"/>
    <property type="match status" value="1"/>
</dbReference>
<evidence type="ECO:0000256" key="2">
    <source>
        <dbReference type="ARBA" id="ARBA00023315"/>
    </source>
</evidence>
<dbReference type="PROSITE" id="PS51186">
    <property type="entry name" value="GNAT"/>
    <property type="match status" value="1"/>
</dbReference>
<evidence type="ECO:0000256" key="1">
    <source>
        <dbReference type="ARBA" id="ARBA00022679"/>
    </source>
</evidence>
<keyword evidence="5" id="KW-1185">Reference proteome</keyword>
<proteinExistence type="predicted"/>
<dbReference type="PANTHER" id="PTHR43420">
    <property type="entry name" value="ACETYLTRANSFERASE"/>
    <property type="match status" value="1"/>
</dbReference>
<dbReference type="AlphaFoldDB" id="A0AAE3IQ43"/>
<protein>
    <submittedName>
        <fullName evidence="4">GNAT family N-acetyltransferase</fullName>
    </submittedName>
</protein>
<dbReference type="Gene3D" id="3.40.630.30">
    <property type="match status" value="1"/>
</dbReference>
<evidence type="ECO:0000313" key="4">
    <source>
        <dbReference type="EMBL" id="MCU9612346.1"/>
    </source>
</evidence>
<name>A0AAE3IQ43_9BACI</name>
<dbReference type="InterPro" id="IPR050680">
    <property type="entry name" value="YpeA/RimI_acetyltransf"/>
</dbReference>
<dbReference type="RefSeq" id="WP_263071478.1">
    <property type="nucleotide sequence ID" value="NZ_JAOUSF010000001.1"/>
</dbReference>
<reference evidence="4" key="1">
    <citation type="submission" date="2022-10" db="EMBL/GenBank/DDBJ databases">
        <title>Description of Fervidibacillus gen. nov. in the family Fervidibacillaceae fam. nov. with two species, Fervidibacillus albus sp. nov., and Fervidibacillus halotolerans sp. nov., isolated from tidal flat sediments.</title>
        <authorList>
            <person name="Kwon K.K."/>
            <person name="Yang S.-H."/>
        </authorList>
    </citation>
    <scope>NUCLEOTIDE SEQUENCE</scope>
    <source>
        <strain evidence="4">JCM 19140</strain>
    </source>
</reference>
<gene>
    <name evidence="4" type="ORF">OEV98_02065</name>
</gene>
<dbReference type="InterPro" id="IPR016181">
    <property type="entry name" value="Acyl_CoA_acyltransferase"/>
</dbReference>
<dbReference type="GO" id="GO:0016747">
    <property type="term" value="F:acyltransferase activity, transferring groups other than amino-acyl groups"/>
    <property type="evidence" value="ECO:0007669"/>
    <property type="project" value="InterPro"/>
</dbReference>